<protein>
    <recommendedName>
        <fullName evidence="11">Cytochrome P450</fullName>
    </recommendedName>
</protein>
<dbReference type="Gene3D" id="1.10.630.10">
    <property type="entry name" value="Cytochrome P450"/>
    <property type="match status" value="1"/>
</dbReference>
<comment type="pathway">
    <text evidence="2">Secondary metabolite biosynthesis.</text>
</comment>
<dbReference type="GO" id="GO:0020037">
    <property type="term" value="F:heme binding"/>
    <property type="evidence" value="ECO:0007669"/>
    <property type="project" value="InterPro"/>
</dbReference>
<organism evidence="9 10">
    <name type="scientific">Hermanssonia centrifuga</name>
    <dbReference type="NCBI Taxonomy" id="98765"/>
    <lineage>
        <taxon>Eukaryota</taxon>
        <taxon>Fungi</taxon>
        <taxon>Dikarya</taxon>
        <taxon>Basidiomycota</taxon>
        <taxon>Agaricomycotina</taxon>
        <taxon>Agaricomycetes</taxon>
        <taxon>Polyporales</taxon>
        <taxon>Meruliaceae</taxon>
        <taxon>Hermanssonia</taxon>
    </lineage>
</organism>
<dbReference type="GO" id="GO:0016705">
    <property type="term" value="F:oxidoreductase activity, acting on paired donors, with incorporation or reduction of molecular oxygen"/>
    <property type="evidence" value="ECO:0007669"/>
    <property type="project" value="InterPro"/>
</dbReference>
<dbReference type="AlphaFoldDB" id="A0A2R6NNC3"/>
<evidence type="ECO:0008006" key="11">
    <source>
        <dbReference type="Google" id="ProtNLM"/>
    </source>
</evidence>
<keyword evidence="8" id="KW-0812">Transmembrane</keyword>
<comment type="similarity">
    <text evidence="3">Belongs to the cytochrome P450 family.</text>
</comment>
<evidence type="ECO:0000313" key="9">
    <source>
        <dbReference type="EMBL" id="PSR73907.1"/>
    </source>
</evidence>
<evidence type="ECO:0000256" key="3">
    <source>
        <dbReference type="ARBA" id="ARBA00010617"/>
    </source>
</evidence>
<gene>
    <name evidence="9" type="ORF">PHLCEN_2v10265</name>
</gene>
<dbReference type="SUPFAM" id="SSF48264">
    <property type="entry name" value="Cytochrome P450"/>
    <property type="match status" value="1"/>
</dbReference>
<dbReference type="OrthoDB" id="2802908at2759"/>
<feature type="transmembrane region" description="Helical" evidence="8">
    <location>
        <begin position="38"/>
        <end position="57"/>
    </location>
</feature>
<reference evidence="9 10" key="1">
    <citation type="submission" date="2018-02" db="EMBL/GenBank/DDBJ databases">
        <title>Genome sequence of the basidiomycete white-rot fungus Phlebia centrifuga.</title>
        <authorList>
            <person name="Granchi Z."/>
            <person name="Peng M."/>
            <person name="de Vries R.P."/>
            <person name="Hilden K."/>
            <person name="Makela M.R."/>
            <person name="Grigoriev I."/>
            <person name="Riley R."/>
        </authorList>
    </citation>
    <scope>NUCLEOTIDE SEQUENCE [LARGE SCALE GENOMIC DNA]</scope>
    <source>
        <strain evidence="9 10">FBCC195</strain>
    </source>
</reference>
<proteinExistence type="inferred from homology"/>
<evidence type="ECO:0000256" key="4">
    <source>
        <dbReference type="ARBA" id="ARBA00022723"/>
    </source>
</evidence>
<evidence type="ECO:0000256" key="6">
    <source>
        <dbReference type="ARBA" id="ARBA00023004"/>
    </source>
</evidence>
<keyword evidence="8" id="KW-1133">Transmembrane helix</keyword>
<dbReference type="GO" id="GO:0005506">
    <property type="term" value="F:iron ion binding"/>
    <property type="evidence" value="ECO:0007669"/>
    <property type="project" value="InterPro"/>
</dbReference>
<evidence type="ECO:0000256" key="8">
    <source>
        <dbReference type="SAM" id="Phobius"/>
    </source>
</evidence>
<accession>A0A2R6NNC3</accession>
<comment type="cofactor">
    <cofactor evidence="1">
        <name>heme</name>
        <dbReference type="ChEBI" id="CHEBI:30413"/>
    </cofactor>
</comment>
<dbReference type="InterPro" id="IPR036396">
    <property type="entry name" value="Cyt_P450_sf"/>
</dbReference>
<sequence>MSLIVASSNLFADLDGRILVSIASLAAYFVYHRYEPAGVLPALGFLVAVPGLLSASLRGISSTILGTIVVIFPLYWSLLVLVTVAYRISPFHPLARYPGPLLCKISKGWIAYLVARYGKAHIYVQELHEKYGEVVRIGPNELSISHKDMSTAVLGAKGLPRGPYYDTREHEAGVSLDGLRDPALHTIRRKPWARGMNSTAMKYYEDLVRSQVGELARAFHQREGEKVDISAWMTFFG</sequence>
<evidence type="ECO:0000313" key="10">
    <source>
        <dbReference type="Proteomes" id="UP000186601"/>
    </source>
</evidence>
<keyword evidence="7" id="KW-0503">Monooxygenase</keyword>
<keyword evidence="10" id="KW-1185">Reference proteome</keyword>
<evidence type="ECO:0000256" key="7">
    <source>
        <dbReference type="ARBA" id="ARBA00023033"/>
    </source>
</evidence>
<keyword evidence="6" id="KW-0408">Iron</keyword>
<keyword evidence="8" id="KW-0472">Membrane</keyword>
<keyword evidence="5" id="KW-0560">Oxidoreductase</keyword>
<evidence type="ECO:0000256" key="1">
    <source>
        <dbReference type="ARBA" id="ARBA00001971"/>
    </source>
</evidence>
<evidence type="ECO:0000256" key="5">
    <source>
        <dbReference type="ARBA" id="ARBA00023002"/>
    </source>
</evidence>
<dbReference type="EMBL" id="MLYV02001050">
    <property type="protein sequence ID" value="PSR73907.1"/>
    <property type="molecule type" value="Genomic_DNA"/>
</dbReference>
<dbReference type="InterPro" id="IPR050121">
    <property type="entry name" value="Cytochrome_P450_monoxygenase"/>
</dbReference>
<dbReference type="PANTHER" id="PTHR24305">
    <property type="entry name" value="CYTOCHROME P450"/>
    <property type="match status" value="1"/>
</dbReference>
<name>A0A2R6NNC3_9APHY</name>
<dbReference type="Proteomes" id="UP000186601">
    <property type="component" value="Unassembled WGS sequence"/>
</dbReference>
<evidence type="ECO:0000256" key="2">
    <source>
        <dbReference type="ARBA" id="ARBA00005179"/>
    </source>
</evidence>
<comment type="caution">
    <text evidence="9">The sequence shown here is derived from an EMBL/GenBank/DDBJ whole genome shotgun (WGS) entry which is preliminary data.</text>
</comment>
<keyword evidence="4" id="KW-0479">Metal-binding</keyword>
<dbReference type="GO" id="GO:0004497">
    <property type="term" value="F:monooxygenase activity"/>
    <property type="evidence" value="ECO:0007669"/>
    <property type="project" value="UniProtKB-KW"/>
</dbReference>
<dbReference type="PANTHER" id="PTHR24305:SF187">
    <property type="entry name" value="P450, PUTATIVE (EUROFUNG)-RELATED"/>
    <property type="match status" value="1"/>
</dbReference>
<feature type="transmembrane region" description="Helical" evidence="8">
    <location>
        <begin position="63"/>
        <end position="86"/>
    </location>
</feature>